<dbReference type="AlphaFoldDB" id="A0AAD4MM73"/>
<accession>A0AAD4MM73</accession>
<dbReference type="EMBL" id="JAKKPZ010000235">
    <property type="protein sequence ID" value="KAI1698089.1"/>
    <property type="molecule type" value="Genomic_DNA"/>
</dbReference>
<feature type="region of interest" description="Disordered" evidence="1">
    <location>
        <begin position="198"/>
        <end position="221"/>
    </location>
</feature>
<organism evidence="3 4">
    <name type="scientific">Ditylenchus destructor</name>
    <dbReference type="NCBI Taxonomy" id="166010"/>
    <lineage>
        <taxon>Eukaryota</taxon>
        <taxon>Metazoa</taxon>
        <taxon>Ecdysozoa</taxon>
        <taxon>Nematoda</taxon>
        <taxon>Chromadorea</taxon>
        <taxon>Rhabditida</taxon>
        <taxon>Tylenchina</taxon>
        <taxon>Tylenchomorpha</taxon>
        <taxon>Sphaerularioidea</taxon>
        <taxon>Anguinidae</taxon>
        <taxon>Anguininae</taxon>
        <taxon>Ditylenchus</taxon>
    </lineage>
</organism>
<feature type="signal peptide" evidence="2">
    <location>
        <begin position="1"/>
        <end position="19"/>
    </location>
</feature>
<sequence length="389" mass="43309">MLAFTFVLLYLLPINCSLSTVVRYKRAPGNTPQTSLGEIEQITENPESQTSDPESVIKKCELLTQYLEAFNKAIIEKSDKRKGGLGKTFEMKFPHNDGSSEANKFFYAMMIHFEEDDSIVTGKPETIAALQKISLGRNAFKLGKKDYMPSDQATSIVETTLHANWASVVGGYLENKQKEYLLQLVEVIADATVSSRYHPRVPTQGQTSRASPPQNPVEPPMTLEQHLNKVRAHRQGQTSGASSLQNPVESPSISRLAAAGFSADELNRHKQIVTKVNADEKALEDIIQLQSRLTEEGTKIVQHMISIRDLLSEARKFFDNLAAAPQKKSRKPSHKLGIGKSDGAEYSQMGKFAGTFNPAGELDSKACETERTKTIYVEEIHSQRELLRR</sequence>
<feature type="chain" id="PRO_5042002794" evidence="2">
    <location>
        <begin position="20"/>
        <end position="389"/>
    </location>
</feature>
<evidence type="ECO:0000256" key="1">
    <source>
        <dbReference type="SAM" id="MobiDB-lite"/>
    </source>
</evidence>
<keyword evidence="2" id="KW-0732">Signal</keyword>
<evidence type="ECO:0000256" key="2">
    <source>
        <dbReference type="SAM" id="SignalP"/>
    </source>
</evidence>
<gene>
    <name evidence="3" type="ORF">DdX_18100</name>
</gene>
<evidence type="ECO:0000313" key="4">
    <source>
        <dbReference type="Proteomes" id="UP001201812"/>
    </source>
</evidence>
<protein>
    <submittedName>
        <fullName evidence="3">Uncharacterized protein</fullName>
    </submittedName>
</protein>
<feature type="compositionally biased region" description="Polar residues" evidence="1">
    <location>
        <begin position="203"/>
        <end position="212"/>
    </location>
</feature>
<name>A0AAD4MM73_9BILA</name>
<proteinExistence type="predicted"/>
<feature type="region of interest" description="Disordered" evidence="1">
    <location>
        <begin position="230"/>
        <end position="249"/>
    </location>
</feature>
<feature type="compositionally biased region" description="Polar residues" evidence="1">
    <location>
        <begin position="235"/>
        <end position="249"/>
    </location>
</feature>
<evidence type="ECO:0000313" key="3">
    <source>
        <dbReference type="EMBL" id="KAI1698089.1"/>
    </source>
</evidence>
<comment type="caution">
    <text evidence="3">The sequence shown here is derived from an EMBL/GenBank/DDBJ whole genome shotgun (WGS) entry which is preliminary data.</text>
</comment>
<reference evidence="3" key="1">
    <citation type="submission" date="2022-01" db="EMBL/GenBank/DDBJ databases">
        <title>Genome Sequence Resource for Two Populations of Ditylenchus destructor, the Migratory Endoparasitic Phytonematode.</title>
        <authorList>
            <person name="Zhang H."/>
            <person name="Lin R."/>
            <person name="Xie B."/>
        </authorList>
    </citation>
    <scope>NUCLEOTIDE SEQUENCE</scope>
    <source>
        <strain evidence="3">BazhouSP</strain>
    </source>
</reference>
<dbReference type="Proteomes" id="UP001201812">
    <property type="component" value="Unassembled WGS sequence"/>
</dbReference>
<keyword evidence="4" id="KW-1185">Reference proteome</keyword>